<dbReference type="RefSeq" id="WP_021055782.1">
    <property type="nucleotide sequence ID" value="NZ_KE356561.1"/>
</dbReference>
<dbReference type="PIRSF" id="PIRSF006533">
    <property type="entry name" value="UCP006533"/>
    <property type="match status" value="1"/>
</dbReference>
<evidence type="ECO:0000256" key="2">
    <source>
        <dbReference type="ARBA" id="ARBA00022741"/>
    </source>
</evidence>
<dbReference type="AlphaFoldDB" id="U1N0J0"/>
<comment type="similarity">
    <text evidence="6">Belongs to the GTP-dependent DPCK family.</text>
</comment>
<dbReference type="HOGENOM" id="CLU_120795_0_0_2"/>
<keyword evidence="2 6" id="KW-0547">Nucleotide-binding</keyword>
<keyword evidence="1 6" id="KW-0808">Transferase</keyword>
<name>U1N0J0_9EURY</name>
<comment type="catalytic activity">
    <reaction evidence="6">
        <text>3'-dephospho-CoA + GTP = GDP + CoA + H(+)</text>
        <dbReference type="Rhea" id="RHEA:61156"/>
        <dbReference type="ChEBI" id="CHEBI:15378"/>
        <dbReference type="ChEBI" id="CHEBI:37565"/>
        <dbReference type="ChEBI" id="CHEBI:57287"/>
        <dbReference type="ChEBI" id="CHEBI:57328"/>
        <dbReference type="ChEBI" id="CHEBI:58189"/>
        <dbReference type="EC" id="2.7.1.237"/>
    </reaction>
</comment>
<dbReference type="GO" id="GO:0016301">
    <property type="term" value="F:kinase activity"/>
    <property type="evidence" value="ECO:0007669"/>
    <property type="project" value="UniProtKB-UniRule"/>
</dbReference>
<protein>
    <recommendedName>
        <fullName evidence="6">GTP-dependent dephospho-CoA kinase</fullName>
        <ecNumber evidence="6">2.7.1.237</ecNumber>
    </recommendedName>
    <alternativeName>
        <fullName evidence="6">Dephospho-coenzyme A kinase</fullName>
        <shortName evidence="6">DPCK</shortName>
    </alternativeName>
</protein>
<keyword evidence="3 6" id="KW-0418">Kinase</keyword>
<evidence type="ECO:0000313" key="7">
    <source>
        <dbReference type="EMBL" id="ERG96314.1"/>
    </source>
</evidence>
<comment type="function">
    <text evidence="6">Catalyzes the GTP-dependent phosphorylation of the 3'-hydroxyl group of dephosphocoenzyme A to form coenzyme A (CoA).</text>
</comment>
<feature type="binding site" evidence="6">
    <location>
        <position position="120"/>
    </location>
    <ligand>
        <name>GTP</name>
        <dbReference type="ChEBI" id="CHEBI:37565"/>
    </ligand>
</feature>
<dbReference type="EMBL" id="KE356561">
    <property type="protein sequence ID" value="ERG96314.1"/>
    <property type="molecule type" value="Genomic_DNA"/>
</dbReference>
<dbReference type="STRING" id="1238425.J07HQW2_02790"/>
<proteinExistence type="inferred from homology"/>
<comment type="caution">
    <text evidence="6">Lacks conserved residue(s) required for the propagation of feature annotation.</text>
</comment>
<keyword evidence="4 6" id="KW-0173">Coenzyme A biosynthesis</keyword>
<dbReference type="Pfam" id="PF04019">
    <property type="entry name" value="DUF359"/>
    <property type="match status" value="1"/>
</dbReference>
<dbReference type="Proteomes" id="UP000030710">
    <property type="component" value="Unassembled WGS sequence"/>
</dbReference>
<comment type="pathway">
    <text evidence="6">Cofactor biosynthesis; coenzyme A biosynthesis.</text>
</comment>
<evidence type="ECO:0000256" key="5">
    <source>
        <dbReference type="ARBA" id="ARBA00023134"/>
    </source>
</evidence>
<organism evidence="7 8">
    <name type="scientific">Haloquadratum walsbyi J07HQW2</name>
    <dbReference type="NCBI Taxonomy" id="1238425"/>
    <lineage>
        <taxon>Archaea</taxon>
        <taxon>Methanobacteriati</taxon>
        <taxon>Methanobacteriota</taxon>
        <taxon>Stenosarchaea group</taxon>
        <taxon>Halobacteria</taxon>
        <taxon>Halobacteriales</taxon>
        <taxon>Haloferacaceae</taxon>
        <taxon>Haloquadratum</taxon>
    </lineage>
</organism>
<feature type="binding site" evidence="6">
    <location>
        <position position="62"/>
    </location>
    <ligand>
        <name>GTP</name>
        <dbReference type="ChEBI" id="CHEBI:37565"/>
    </ligand>
</feature>
<feature type="binding site" evidence="6">
    <location>
        <position position="45"/>
    </location>
    <ligand>
        <name>GTP</name>
        <dbReference type="ChEBI" id="CHEBI:37565"/>
    </ligand>
</feature>
<dbReference type="UniPathway" id="UPA00241"/>
<dbReference type="InterPro" id="IPR007164">
    <property type="entry name" value="GTP-dep_dephospho-CoA_kin"/>
</dbReference>
<dbReference type="PANTHER" id="PTHR40732:SF1">
    <property type="entry name" value="GTP-DEPENDENT DEPHOSPHO-COA KINASE"/>
    <property type="match status" value="1"/>
</dbReference>
<feature type="binding site" evidence="6">
    <location>
        <position position="44"/>
    </location>
    <ligand>
        <name>GTP</name>
        <dbReference type="ChEBI" id="CHEBI:37565"/>
    </ligand>
</feature>
<gene>
    <name evidence="7" type="ORF">J07HQW2_02790</name>
</gene>
<evidence type="ECO:0000256" key="6">
    <source>
        <dbReference type="HAMAP-Rule" id="MF_00590"/>
    </source>
</evidence>
<dbReference type="PANTHER" id="PTHR40732">
    <property type="entry name" value="UPF0218 PROTEIN TK1697"/>
    <property type="match status" value="1"/>
</dbReference>
<evidence type="ECO:0000313" key="8">
    <source>
        <dbReference type="Proteomes" id="UP000030710"/>
    </source>
</evidence>
<dbReference type="GO" id="GO:0005525">
    <property type="term" value="F:GTP binding"/>
    <property type="evidence" value="ECO:0007669"/>
    <property type="project" value="UniProtKB-UniRule"/>
</dbReference>
<evidence type="ECO:0000256" key="3">
    <source>
        <dbReference type="ARBA" id="ARBA00022777"/>
    </source>
</evidence>
<keyword evidence="5 6" id="KW-0342">GTP-binding</keyword>
<dbReference type="eggNOG" id="arCOG04076">
    <property type="taxonomic scope" value="Archaea"/>
</dbReference>
<dbReference type="HAMAP" id="MF_00590">
    <property type="entry name" value="Dephospho_CoA_kinase_GTP_dep"/>
    <property type="match status" value="1"/>
</dbReference>
<dbReference type="GO" id="GO:0015937">
    <property type="term" value="P:coenzyme A biosynthetic process"/>
    <property type="evidence" value="ECO:0007669"/>
    <property type="project" value="UniProtKB-UniRule"/>
</dbReference>
<evidence type="ECO:0000256" key="4">
    <source>
        <dbReference type="ARBA" id="ARBA00022993"/>
    </source>
</evidence>
<dbReference type="EC" id="2.7.1.237" evidence="6"/>
<reference evidence="7 8" key="1">
    <citation type="journal article" date="2013" name="PLoS ONE">
        <title>Assembly-driven community genomics of a hypersaline microbial ecosystem.</title>
        <authorList>
            <person name="Podell S."/>
            <person name="Ugalde J.A."/>
            <person name="Narasingarao P."/>
            <person name="Banfield J.F."/>
            <person name="Heidelberg K.B."/>
            <person name="Allen E.E."/>
        </authorList>
    </citation>
    <scope>NUCLEOTIDE SEQUENCE [LARGE SCALE GENOMIC DNA]</scope>
    <source>
        <strain evidence="8">J07HQW2</strain>
    </source>
</reference>
<evidence type="ECO:0000256" key="1">
    <source>
        <dbReference type="ARBA" id="ARBA00022679"/>
    </source>
</evidence>
<feature type="binding site" evidence="6">
    <location>
        <position position="43"/>
    </location>
    <ligand>
        <name>GTP</name>
        <dbReference type="ChEBI" id="CHEBI:37565"/>
    </ligand>
</feature>
<accession>U1N0J0</accession>
<sequence>MAELPLRLPSSLRQEFKSPFGPVYTDVNEFLIDADQPIIAVGDIVTYHLRMVDYTSAVAIIDGQTKRETVDKTISTVLSEHNQRIDIENPPGMISAALLEALHTAVSRSEPVTIVVEGEEDLATLPAVLISQLGGTVVYGQPGQGMVRIPVTAETKIKMERLLNRMDGDATAVFDRLAVDRNIDEE</sequence>